<evidence type="ECO:0000259" key="2">
    <source>
        <dbReference type="Pfam" id="PF13193"/>
    </source>
</evidence>
<organism evidence="3 4">
    <name type="scientific">Woeseia oceani</name>
    <dbReference type="NCBI Taxonomy" id="1548547"/>
    <lineage>
        <taxon>Bacteria</taxon>
        <taxon>Pseudomonadati</taxon>
        <taxon>Pseudomonadota</taxon>
        <taxon>Gammaproteobacteria</taxon>
        <taxon>Woeseiales</taxon>
        <taxon>Woeseiaceae</taxon>
        <taxon>Woeseia</taxon>
    </lineage>
</organism>
<dbReference type="Proteomes" id="UP000092695">
    <property type="component" value="Chromosome"/>
</dbReference>
<protein>
    <recommendedName>
        <fullName evidence="5">AMP-dependent synthetase</fullName>
    </recommendedName>
</protein>
<dbReference type="RefSeq" id="WP_068613438.1">
    <property type="nucleotide sequence ID" value="NZ_CP016268.1"/>
</dbReference>
<dbReference type="InterPro" id="IPR045851">
    <property type="entry name" value="AMP-bd_C_sf"/>
</dbReference>
<dbReference type="Gene3D" id="3.30.300.30">
    <property type="match status" value="1"/>
</dbReference>
<evidence type="ECO:0000313" key="4">
    <source>
        <dbReference type="Proteomes" id="UP000092695"/>
    </source>
</evidence>
<dbReference type="InterPro" id="IPR020845">
    <property type="entry name" value="AMP-binding_CS"/>
</dbReference>
<dbReference type="PANTHER" id="PTHR43767">
    <property type="entry name" value="LONG-CHAIN-FATTY-ACID--COA LIGASE"/>
    <property type="match status" value="1"/>
</dbReference>
<keyword evidence="4" id="KW-1185">Reference proteome</keyword>
<dbReference type="SUPFAM" id="SSF56801">
    <property type="entry name" value="Acetyl-CoA synthetase-like"/>
    <property type="match status" value="1"/>
</dbReference>
<dbReference type="InterPro" id="IPR000873">
    <property type="entry name" value="AMP-dep_synth/lig_dom"/>
</dbReference>
<name>A0A193LDQ2_9GAMM</name>
<dbReference type="Pfam" id="PF13193">
    <property type="entry name" value="AMP-binding_C"/>
    <property type="match status" value="1"/>
</dbReference>
<dbReference type="Pfam" id="PF00501">
    <property type="entry name" value="AMP-binding"/>
    <property type="match status" value="1"/>
</dbReference>
<proteinExistence type="predicted"/>
<dbReference type="InterPro" id="IPR050237">
    <property type="entry name" value="ATP-dep_AMP-bd_enzyme"/>
</dbReference>
<sequence>MATTALPFSPGFTSLAEQIALHGTYRGAEIALIEGDQRLSWSDYNAAGNRIGNTLLHAGVARGDRVGMLVTNSTWAHEVLLGIWRAGAVAVPLSPMLNAEALNRMLTDAGVTTLFTSTEYKALADAAMPAKGQVVAAGPAFASWLETQSSDNPGITLRAEELAVIIYSSGTTGTPKGIAHSHGARLAFASTFAAEFRFHYRSVALSAIPMHSNGAWLSWSPAKWMGATTAILPAFTPDAFIDAVRSLKPTHGFIVPAMAQALLAHPDIENAGLTCFESAITAGSPMPEPVKREIQRLTGNALYELWGLTEGVATIMSPQDMQTNWHSVGRPILGCDLRIVNASGQDITFEGTGEIVGCSDGLLSGYWNRAEANADLVWKTVDGRTYIRTGDVGEFDEQGFLTLRGRLKDMILSGGLNVYPIDIESVLLSHAAISDAAVIGVDDDKWGEVPVAFVVLSATQNVDAASICDWVNERLAKHQRVREVIVYESSFPRNTLGKVMKLQLLQEYNARLQSAS</sequence>
<dbReference type="InterPro" id="IPR042099">
    <property type="entry name" value="ANL_N_sf"/>
</dbReference>
<dbReference type="PROSITE" id="PS00455">
    <property type="entry name" value="AMP_BINDING"/>
    <property type="match status" value="1"/>
</dbReference>
<evidence type="ECO:0008006" key="5">
    <source>
        <dbReference type="Google" id="ProtNLM"/>
    </source>
</evidence>
<dbReference type="GO" id="GO:0016878">
    <property type="term" value="F:acid-thiol ligase activity"/>
    <property type="evidence" value="ECO:0007669"/>
    <property type="project" value="UniProtKB-ARBA"/>
</dbReference>
<dbReference type="AlphaFoldDB" id="A0A193LDQ2"/>
<dbReference type="PANTHER" id="PTHR43767:SF1">
    <property type="entry name" value="NONRIBOSOMAL PEPTIDE SYNTHASE PES1 (EUROFUNG)-RELATED"/>
    <property type="match status" value="1"/>
</dbReference>
<feature type="domain" description="AMP-dependent synthetase/ligase" evidence="1">
    <location>
        <begin position="28"/>
        <end position="367"/>
    </location>
</feature>
<accession>A0A193LDQ2</accession>
<dbReference type="EMBL" id="CP016268">
    <property type="protein sequence ID" value="ANO50571.1"/>
    <property type="molecule type" value="Genomic_DNA"/>
</dbReference>
<dbReference type="STRING" id="1548547.BA177_04485"/>
<dbReference type="Gene3D" id="3.40.50.12780">
    <property type="entry name" value="N-terminal domain of ligase-like"/>
    <property type="match status" value="1"/>
</dbReference>
<gene>
    <name evidence="3" type="ORF">BA177_04485</name>
</gene>
<reference evidence="3 4" key="1">
    <citation type="submission" date="2016-06" db="EMBL/GenBank/DDBJ databases">
        <title>Complete genome sequence of a deep-branching marine Gamma Proteobacterium Woeseia oceani type strain XK5.</title>
        <authorList>
            <person name="Mu D."/>
            <person name="Du Z."/>
        </authorList>
    </citation>
    <scope>NUCLEOTIDE SEQUENCE [LARGE SCALE GENOMIC DNA]</scope>
    <source>
        <strain evidence="3 4">XK5</strain>
    </source>
</reference>
<evidence type="ECO:0000313" key="3">
    <source>
        <dbReference type="EMBL" id="ANO50571.1"/>
    </source>
</evidence>
<feature type="domain" description="AMP-binding enzyme C-terminal" evidence="2">
    <location>
        <begin position="423"/>
        <end position="498"/>
    </location>
</feature>
<dbReference type="OrthoDB" id="9803968at2"/>
<evidence type="ECO:0000259" key="1">
    <source>
        <dbReference type="Pfam" id="PF00501"/>
    </source>
</evidence>
<dbReference type="InterPro" id="IPR025110">
    <property type="entry name" value="AMP-bd_C"/>
</dbReference>
<dbReference type="KEGG" id="woc:BA177_04485"/>